<dbReference type="Pfam" id="PF05762">
    <property type="entry name" value="VWA_CoxE"/>
    <property type="match status" value="1"/>
</dbReference>
<sequence length="445" mass="50469">MERQITSFIRALRASDVRVSTGEAIDATRAVSVAGYSDRAFLKDALRCTLAKSPEEAVTFDELFDAYFAPRSLNSSSQDQDNQNSEQSDASSEIDPVDLMESGDEAAIASALERAANAVDADDIRFSTQIAYYAQQMVREMGGERIQERLMQAFQQRSEEGDTEAERLIDLRRDLTMRARERVQRSYDIFGKGETEQFRNEFAENKKLSAIELSDMARMKVLVARIAKRLAVKHSRRRRKKNRGQLDVRRTMRANAGVDGVPFNVVWRQKRREKPKIVVICDVSGSVARYVRFLLLLLWSMKDVVPDLHAFAFSNKLVDVDDILEKNKFEDAMDQILRVAGMGSTDYGEAWTNLKSGHEQLIDRRTTIIVLGDGRSNHGNPRTDLFRSFAARAKRTIWLNPEPQPAWGTGDSEIPRYRPYCSSMSQVSTLKDLERAVDDVLSAYA</sequence>
<reference evidence="3 4" key="1">
    <citation type="journal article" date="2014" name="Antonie Van Leeuwenhoek">
        <title>Hyphomonas beringensis sp. nov. and Hyphomonas chukchiensis sp. nov., isolated from surface seawater of the Bering Sea and Chukchi Sea.</title>
        <authorList>
            <person name="Li C."/>
            <person name="Lai Q."/>
            <person name="Li G."/>
            <person name="Dong C."/>
            <person name="Wang J."/>
            <person name="Liao Y."/>
            <person name="Shao Z."/>
        </authorList>
    </citation>
    <scope>NUCLEOTIDE SEQUENCE [LARGE SCALE GENOMIC DNA]</scope>
    <source>
        <strain evidence="3 4">22II1-22F38</strain>
    </source>
</reference>
<reference evidence="2 5" key="2">
    <citation type="journal article" date="2018" name="Nat. Biotechnol.">
        <title>A standardized bacterial taxonomy based on genome phylogeny substantially revises the tree of life.</title>
        <authorList>
            <person name="Parks D.H."/>
            <person name="Chuvochina M."/>
            <person name="Waite D.W."/>
            <person name="Rinke C."/>
            <person name="Skarshewski A."/>
            <person name="Chaumeil P.A."/>
            <person name="Hugenholtz P."/>
        </authorList>
    </citation>
    <scope>NUCLEOTIDE SEQUENCE [LARGE SCALE GENOMIC DNA]</scope>
    <source>
        <strain evidence="2">UBA8557</strain>
    </source>
</reference>
<dbReference type="GeneID" id="92500732"/>
<dbReference type="eggNOG" id="COG3552">
    <property type="taxonomic scope" value="Bacteria"/>
</dbReference>
<gene>
    <name evidence="2" type="ORF">DCG65_12175</name>
    <name evidence="3" type="ORF">HY36_07950</name>
</gene>
<name>A0A059DZ51_9PROT</name>
<dbReference type="RefSeq" id="WP_035553732.1">
    <property type="nucleotide sequence ID" value="NZ_AWFH01000045.1"/>
</dbReference>
<dbReference type="PANTHER" id="PTHR39338">
    <property type="entry name" value="BLL5662 PROTEIN-RELATED"/>
    <property type="match status" value="1"/>
</dbReference>
<accession>A0A059DZ51</accession>
<evidence type="ECO:0000313" key="4">
    <source>
        <dbReference type="Proteomes" id="UP000024547"/>
    </source>
</evidence>
<dbReference type="PATRIC" id="fig|1280948.3.peg.2705"/>
<dbReference type="OrthoDB" id="9790469at2"/>
<dbReference type="CDD" id="cd00198">
    <property type="entry name" value="vWFA"/>
    <property type="match status" value="1"/>
</dbReference>
<dbReference type="Proteomes" id="UP000259173">
    <property type="component" value="Unassembled WGS sequence"/>
</dbReference>
<dbReference type="SUPFAM" id="SSF53300">
    <property type="entry name" value="vWA-like"/>
    <property type="match status" value="1"/>
</dbReference>
<dbReference type="EMBL" id="DMBR01000369">
    <property type="protein sequence ID" value="HAE95310.1"/>
    <property type="molecule type" value="Genomic_DNA"/>
</dbReference>
<keyword evidence="4" id="KW-1185">Reference proteome</keyword>
<dbReference type="InterPro" id="IPR008912">
    <property type="entry name" value="Uncharacterised_CoxE"/>
</dbReference>
<dbReference type="EMBL" id="AWFH01000045">
    <property type="protein sequence ID" value="KCZ59201.1"/>
    <property type="molecule type" value="Genomic_DNA"/>
</dbReference>
<proteinExistence type="predicted"/>
<feature type="region of interest" description="Disordered" evidence="1">
    <location>
        <begin position="73"/>
        <end position="96"/>
    </location>
</feature>
<dbReference type="Proteomes" id="UP000024547">
    <property type="component" value="Unassembled WGS sequence"/>
</dbReference>
<comment type="caution">
    <text evidence="3">The sequence shown here is derived from an EMBL/GenBank/DDBJ whole genome shotgun (WGS) entry which is preliminary data.</text>
</comment>
<evidence type="ECO:0000256" key="1">
    <source>
        <dbReference type="SAM" id="MobiDB-lite"/>
    </source>
</evidence>
<dbReference type="STRING" id="1280948.HY36_07950"/>
<dbReference type="PANTHER" id="PTHR39338:SF5">
    <property type="entry name" value="BLR6139 PROTEIN"/>
    <property type="match status" value="1"/>
</dbReference>
<evidence type="ECO:0000313" key="5">
    <source>
        <dbReference type="Proteomes" id="UP000259173"/>
    </source>
</evidence>
<evidence type="ECO:0000313" key="2">
    <source>
        <dbReference type="EMBL" id="HAE95310.1"/>
    </source>
</evidence>
<dbReference type="PIRSF" id="PIRSF010256">
    <property type="entry name" value="CoxE_vWa"/>
    <property type="match status" value="1"/>
</dbReference>
<feature type="compositionally biased region" description="Low complexity" evidence="1">
    <location>
        <begin position="73"/>
        <end position="91"/>
    </location>
</feature>
<organism evidence="3 4">
    <name type="scientific">Hyphomonas atlantica</name>
    <dbReference type="NCBI Taxonomy" id="1280948"/>
    <lineage>
        <taxon>Bacteria</taxon>
        <taxon>Pseudomonadati</taxon>
        <taxon>Pseudomonadota</taxon>
        <taxon>Alphaproteobacteria</taxon>
        <taxon>Hyphomonadales</taxon>
        <taxon>Hyphomonadaceae</taxon>
        <taxon>Hyphomonas</taxon>
    </lineage>
</organism>
<protein>
    <submittedName>
        <fullName evidence="2">VWA domain-containing protein</fullName>
    </submittedName>
</protein>
<dbReference type="AlphaFoldDB" id="A0A059DZ51"/>
<dbReference type="InterPro" id="IPR011195">
    <property type="entry name" value="UCP010256"/>
</dbReference>
<evidence type="ECO:0000313" key="3">
    <source>
        <dbReference type="EMBL" id="KCZ59201.1"/>
    </source>
</evidence>
<dbReference type="InterPro" id="IPR036465">
    <property type="entry name" value="vWFA_dom_sf"/>
</dbReference>